<sequence length="338" mass="37202">MTKLICIIGVTGNQGGSVAQRFLEDKNYKVRGVTRNPASPAAQKLAAQGVEIVKVDLDDVKTLVEAFKGANIIFSVTNYWEPFFRPDCRAKAAEAGVSCRKFAYDVELQQGKNIADAAAEVVGGLDDNGLIASTLSHAGKSSNGAFKELYHFDAKADIFPGYVNEKHPKLAAKMSCVQTGFFTSSHKLLPEGYFRKTSDGTFQMSFPTTPDALIPQLEVNKDTGAFVYAVSQMPPGKDYIAEGERLPWPEFLRIWGEIAKVPTKYQEVTLEQFVELCPDKEFGRETGDMFLYSSNPGYDGGDPLILKAADIEKAGIKCPMTSVREHMEKQDWTSVLNQ</sequence>
<dbReference type="InterPro" id="IPR008030">
    <property type="entry name" value="NmrA-like"/>
</dbReference>
<dbReference type="InterPro" id="IPR036291">
    <property type="entry name" value="NAD(P)-bd_dom_sf"/>
</dbReference>
<accession>A0A8T9CH30</accession>
<dbReference type="Gene3D" id="3.40.50.720">
    <property type="entry name" value="NAD(P)-binding Rossmann-like Domain"/>
    <property type="match status" value="1"/>
</dbReference>
<feature type="domain" description="NmrA-like" evidence="3">
    <location>
        <begin position="1"/>
        <end position="297"/>
    </location>
</feature>
<dbReference type="SUPFAM" id="SSF51735">
    <property type="entry name" value="NAD(P)-binding Rossmann-fold domains"/>
    <property type="match status" value="1"/>
</dbReference>
<keyword evidence="5" id="KW-1185">Reference proteome</keyword>
<evidence type="ECO:0000313" key="4">
    <source>
        <dbReference type="EMBL" id="TVY83054.1"/>
    </source>
</evidence>
<dbReference type="PANTHER" id="PTHR42748">
    <property type="entry name" value="NITROGEN METABOLITE REPRESSION PROTEIN NMRA FAMILY MEMBER"/>
    <property type="match status" value="1"/>
</dbReference>
<name>A0A8T9CH30_9HELO</name>
<dbReference type="Proteomes" id="UP000469558">
    <property type="component" value="Unassembled WGS sequence"/>
</dbReference>
<reference evidence="4 5" key="1">
    <citation type="submission" date="2018-05" db="EMBL/GenBank/DDBJ databases">
        <title>Genome sequencing and assembly of the regulated plant pathogen Lachnellula willkommii and related sister species for the development of diagnostic species identification markers.</title>
        <authorList>
            <person name="Giroux E."/>
            <person name="Bilodeau G."/>
        </authorList>
    </citation>
    <scope>NUCLEOTIDE SEQUENCE [LARGE SCALE GENOMIC DNA]</scope>
    <source>
        <strain evidence="4 5">CBS 268.59</strain>
    </source>
</reference>
<dbReference type="OrthoDB" id="3358371at2759"/>
<dbReference type="Gene3D" id="3.90.25.10">
    <property type="entry name" value="UDP-galactose 4-epimerase, domain 1"/>
    <property type="match status" value="1"/>
</dbReference>
<evidence type="ECO:0000256" key="2">
    <source>
        <dbReference type="ARBA" id="ARBA00022857"/>
    </source>
</evidence>
<dbReference type="GO" id="GO:0005634">
    <property type="term" value="C:nucleus"/>
    <property type="evidence" value="ECO:0007669"/>
    <property type="project" value="TreeGrafter"/>
</dbReference>
<dbReference type="EMBL" id="QGMK01000239">
    <property type="protein sequence ID" value="TVY83054.1"/>
    <property type="molecule type" value="Genomic_DNA"/>
</dbReference>
<organism evidence="4 5">
    <name type="scientific">Lachnellula suecica</name>
    <dbReference type="NCBI Taxonomy" id="602035"/>
    <lineage>
        <taxon>Eukaryota</taxon>
        <taxon>Fungi</taxon>
        <taxon>Dikarya</taxon>
        <taxon>Ascomycota</taxon>
        <taxon>Pezizomycotina</taxon>
        <taxon>Leotiomycetes</taxon>
        <taxon>Helotiales</taxon>
        <taxon>Lachnaceae</taxon>
        <taxon>Lachnellula</taxon>
    </lineage>
</organism>
<protein>
    <submittedName>
        <fullName evidence="4">NmrA-like family domain-containing protein</fullName>
    </submittedName>
</protein>
<dbReference type="InterPro" id="IPR051164">
    <property type="entry name" value="NmrA-like_oxidored"/>
</dbReference>
<gene>
    <name evidence="4" type="primary">NMRAL1_6</name>
    <name evidence="4" type="ORF">LSUE1_G003611</name>
</gene>
<dbReference type="PANTHER" id="PTHR42748:SF26">
    <property type="entry name" value="NMRA-LIKE DOMAIN-CONTAINING PROTEIN"/>
    <property type="match status" value="1"/>
</dbReference>
<dbReference type="Pfam" id="PF05368">
    <property type="entry name" value="NmrA"/>
    <property type="match status" value="1"/>
</dbReference>
<proteinExistence type="inferred from homology"/>
<evidence type="ECO:0000256" key="1">
    <source>
        <dbReference type="ARBA" id="ARBA00006328"/>
    </source>
</evidence>
<keyword evidence="2" id="KW-0521">NADP</keyword>
<comment type="similarity">
    <text evidence="1">Belongs to the NmrA-type oxidoreductase family.</text>
</comment>
<evidence type="ECO:0000259" key="3">
    <source>
        <dbReference type="Pfam" id="PF05368"/>
    </source>
</evidence>
<evidence type="ECO:0000313" key="5">
    <source>
        <dbReference type="Proteomes" id="UP000469558"/>
    </source>
</evidence>
<dbReference type="AlphaFoldDB" id="A0A8T9CH30"/>
<comment type="caution">
    <text evidence="4">The sequence shown here is derived from an EMBL/GenBank/DDBJ whole genome shotgun (WGS) entry which is preliminary data.</text>
</comment>